<evidence type="ECO:0000256" key="1">
    <source>
        <dbReference type="SAM" id="MobiDB-lite"/>
    </source>
</evidence>
<organism evidence="2 3">
    <name type="scientific">Prorocentrum cordatum</name>
    <dbReference type="NCBI Taxonomy" id="2364126"/>
    <lineage>
        <taxon>Eukaryota</taxon>
        <taxon>Sar</taxon>
        <taxon>Alveolata</taxon>
        <taxon>Dinophyceae</taxon>
        <taxon>Prorocentrales</taxon>
        <taxon>Prorocentraceae</taxon>
        <taxon>Prorocentrum</taxon>
    </lineage>
</organism>
<dbReference type="Proteomes" id="UP001189429">
    <property type="component" value="Unassembled WGS sequence"/>
</dbReference>
<feature type="non-terminal residue" evidence="2">
    <location>
        <position position="123"/>
    </location>
</feature>
<gene>
    <name evidence="2" type="ORF">PCOR1329_LOCUS13253</name>
</gene>
<sequence length="123" mass="13030">MEMSMALEESLKGVSYTVHFERPRDAGGSAAGKKVSLTFDALSLVGDVQQVVELELFGAAGKEPAFLLLDGASLPPHLPLHLAGASCPGLPVVVVVGGRRDGKDDRVRRIDPRGSDRPFVEPP</sequence>
<evidence type="ECO:0000313" key="3">
    <source>
        <dbReference type="Proteomes" id="UP001189429"/>
    </source>
</evidence>
<dbReference type="EMBL" id="CAUYUJ010003907">
    <property type="protein sequence ID" value="CAK0807353.1"/>
    <property type="molecule type" value="Genomic_DNA"/>
</dbReference>
<evidence type="ECO:0000313" key="2">
    <source>
        <dbReference type="EMBL" id="CAK0807353.1"/>
    </source>
</evidence>
<name>A0ABN9QQL1_9DINO</name>
<comment type="caution">
    <text evidence="2">The sequence shown here is derived from an EMBL/GenBank/DDBJ whole genome shotgun (WGS) entry which is preliminary data.</text>
</comment>
<feature type="region of interest" description="Disordered" evidence="1">
    <location>
        <begin position="104"/>
        <end position="123"/>
    </location>
</feature>
<proteinExistence type="predicted"/>
<protein>
    <submittedName>
        <fullName evidence="2">Uncharacterized protein</fullName>
    </submittedName>
</protein>
<reference evidence="2" key="1">
    <citation type="submission" date="2023-10" db="EMBL/GenBank/DDBJ databases">
        <authorList>
            <person name="Chen Y."/>
            <person name="Shah S."/>
            <person name="Dougan E. K."/>
            <person name="Thang M."/>
            <person name="Chan C."/>
        </authorList>
    </citation>
    <scope>NUCLEOTIDE SEQUENCE [LARGE SCALE GENOMIC DNA]</scope>
</reference>
<keyword evidence="3" id="KW-1185">Reference proteome</keyword>
<accession>A0ABN9QQL1</accession>